<organism evidence="2 3">
    <name type="scientific">Parasphingorhabdus marina DSM 22363</name>
    <dbReference type="NCBI Taxonomy" id="1123272"/>
    <lineage>
        <taxon>Bacteria</taxon>
        <taxon>Pseudomonadati</taxon>
        <taxon>Pseudomonadota</taxon>
        <taxon>Alphaproteobacteria</taxon>
        <taxon>Sphingomonadales</taxon>
        <taxon>Sphingomonadaceae</taxon>
        <taxon>Parasphingorhabdus</taxon>
    </lineage>
</organism>
<sequence length="176" mass="19604">MTMHSTLLPGQIAPDLIVPKVGGGNWSLADTESENFVIIDFYRGWHCPRCKLHILDLKTKLARFEDRGVACVAISMDAQDRAERAVAEWGLEGMEIGYELSEEQARAWGLYLTDAINECEPRRFSEPATIMVFPKTGEIYSVVYGSNPFNRIHATDVLEGLDAVLARNYPARGSAI</sequence>
<dbReference type="InterPro" id="IPR036249">
    <property type="entry name" value="Thioredoxin-like_sf"/>
</dbReference>
<dbReference type="OrthoDB" id="9809746at2"/>
<evidence type="ECO:0000313" key="3">
    <source>
        <dbReference type="Proteomes" id="UP000185192"/>
    </source>
</evidence>
<feature type="domain" description="Thioredoxin" evidence="1">
    <location>
        <begin position="7"/>
        <end position="166"/>
    </location>
</feature>
<dbReference type="PROSITE" id="PS51352">
    <property type="entry name" value="THIOREDOXIN_2"/>
    <property type="match status" value="1"/>
</dbReference>
<dbReference type="Pfam" id="PF00578">
    <property type="entry name" value="AhpC-TSA"/>
    <property type="match status" value="1"/>
</dbReference>
<accession>A0A1N6DA22</accession>
<keyword evidence="3" id="KW-1185">Reference proteome</keyword>
<evidence type="ECO:0000259" key="1">
    <source>
        <dbReference type="PROSITE" id="PS51352"/>
    </source>
</evidence>
<name>A0A1N6DA22_9SPHN</name>
<protein>
    <submittedName>
        <fullName evidence="2">Peroxiredoxin</fullName>
    </submittedName>
</protein>
<dbReference type="GO" id="GO:0016491">
    <property type="term" value="F:oxidoreductase activity"/>
    <property type="evidence" value="ECO:0007669"/>
    <property type="project" value="InterPro"/>
</dbReference>
<dbReference type="InterPro" id="IPR013766">
    <property type="entry name" value="Thioredoxin_domain"/>
</dbReference>
<dbReference type="InterPro" id="IPR000866">
    <property type="entry name" value="AhpC/TSA"/>
</dbReference>
<dbReference type="AlphaFoldDB" id="A0A1N6DA22"/>
<dbReference type="EMBL" id="FSQW01000001">
    <property type="protein sequence ID" value="SIN67635.1"/>
    <property type="molecule type" value="Genomic_DNA"/>
</dbReference>
<evidence type="ECO:0000313" key="2">
    <source>
        <dbReference type="EMBL" id="SIN67635.1"/>
    </source>
</evidence>
<dbReference type="STRING" id="1123272.SAMN02745824_1745"/>
<gene>
    <name evidence="2" type="ORF">SAMN02745824_1745</name>
</gene>
<dbReference type="RefSeq" id="WP_074204624.1">
    <property type="nucleotide sequence ID" value="NZ_FSQW01000001.1"/>
</dbReference>
<dbReference type="Proteomes" id="UP000185192">
    <property type="component" value="Unassembled WGS sequence"/>
</dbReference>
<reference evidence="3" key="1">
    <citation type="submission" date="2016-11" db="EMBL/GenBank/DDBJ databases">
        <authorList>
            <person name="Varghese N."/>
            <person name="Submissions S."/>
        </authorList>
    </citation>
    <scope>NUCLEOTIDE SEQUENCE [LARGE SCALE GENOMIC DNA]</scope>
    <source>
        <strain evidence="3">DSM 22363</strain>
    </source>
</reference>
<dbReference type="SUPFAM" id="SSF52833">
    <property type="entry name" value="Thioredoxin-like"/>
    <property type="match status" value="1"/>
</dbReference>
<proteinExistence type="predicted"/>
<dbReference type="GO" id="GO:0016209">
    <property type="term" value="F:antioxidant activity"/>
    <property type="evidence" value="ECO:0007669"/>
    <property type="project" value="InterPro"/>
</dbReference>
<dbReference type="Gene3D" id="3.40.30.10">
    <property type="entry name" value="Glutaredoxin"/>
    <property type="match status" value="1"/>
</dbReference>